<reference evidence="2 3" key="1">
    <citation type="submission" date="2018-06" db="EMBL/GenBank/DDBJ databases">
        <title>Extensive metabolic versatility and redundancy in microbially diverse, dynamic hydrothermal sediments.</title>
        <authorList>
            <person name="Dombrowski N."/>
            <person name="Teske A."/>
            <person name="Baker B.J."/>
        </authorList>
    </citation>
    <scope>NUCLEOTIDE SEQUENCE [LARGE SCALE GENOMIC DNA]</scope>
    <source>
        <strain evidence="2">B36_G15</strain>
    </source>
</reference>
<organism evidence="2 3">
    <name type="scientific">candidate division WOR-3 bacterium</name>
    <dbReference type="NCBI Taxonomy" id="2052148"/>
    <lineage>
        <taxon>Bacteria</taxon>
        <taxon>Bacteria division WOR-3</taxon>
    </lineage>
</organism>
<sequence length="282" mass="33211">MRTYYDSIALPIPPRASGFQIVVLAEKMGRIFSAQRRVNPSLLLERIRFEKDGKVVAGEFNITDTVLLIFAIRTRLDSLSYAIVRDGRTLRRESSHPVNPGIDTILLPLSELKEGDYELRLTAFGYDREEDILKFHLTVPFYFSDAKYNEAVDQLMYIATPEELSRMKKIRDPKKRRQAYEEFWKSRDPTPGTEENELKEEYLARIRYAEENFKMGDLGWRSDRGKIYIKYGPPDEIESHPFEAATRAYEIWYYYNRNLKFIFIDRYGFGRYELLYPEGSGI</sequence>
<dbReference type="Proteomes" id="UP000268469">
    <property type="component" value="Unassembled WGS sequence"/>
</dbReference>
<name>A0A660SMQ6_UNCW3</name>
<accession>A0A660SMQ6</accession>
<dbReference type="EMBL" id="QNBE01000002">
    <property type="protein sequence ID" value="RKX71772.1"/>
    <property type="molecule type" value="Genomic_DNA"/>
</dbReference>
<dbReference type="InterPro" id="IPR030959">
    <property type="entry name" value="GWxTD_dom"/>
</dbReference>
<dbReference type="NCBIfam" id="TIGR04514">
    <property type="entry name" value="GWxTD_dom"/>
    <property type="match status" value="1"/>
</dbReference>
<comment type="caution">
    <text evidence="2">The sequence shown here is derived from an EMBL/GenBank/DDBJ whole genome shotgun (WGS) entry which is preliminary data.</text>
</comment>
<gene>
    <name evidence="2" type="ORF">DRP53_00360</name>
</gene>
<feature type="domain" description="GWxTD" evidence="1">
    <location>
        <begin position="135"/>
        <end position="263"/>
    </location>
</feature>
<proteinExistence type="predicted"/>
<protein>
    <recommendedName>
        <fullName evidence="1">GWxTD domain-containing protein</fullName>
    </recommendedName>
</protein>
<dbReference type="AlphaFoldDB" id="A0A660SMQ6"/>
<evidence type="ECO:0000313" key="2">
    <source>
        <dbReference type="EMBL" id="RKX71772.1"/>
    </source>
</evidence>
<evidence type="ECO:0000313" key="3">
    <source>
        <dbReference type="Proteomes" id="UP000268469"/>
    </source>
</evidence>
<evidence type="ECO:0000259" key="1">
    <source>
        <dbReference type="Pfam" id="PF20094"/>
    </source>
</evidence>
<dbReference type="Pfam" id="PF20094">
    <property type="entry name" value="GWxTD_dom"/>
    <property type="match status" value="1"/>
</dbReference>